<feature type="compositionally biased region" description="Basic and acidic residues" evidence="1">
    <location>
        <begin position="1"/>
        <end position="34"/>
    </location>
</feature>
<name>A0A7W4Y9E8_9CELL</name>
<organism evidence="3 4">
    <name type="scientific">Cellulomonas cellasea</name>
    <dbReference type="NCBI Taxonomy" id="43670"/>
    <lineage>
        <taxon>Bacteria</taxon>
        <taxon>Bacillati</taxon>
        <taxon>Actinomycetota</taxon>
        <taxon>Actinomycetes</taxon>
        <taxon>Micrococcales</taxon>
        <taxon>Cellulomonadaceae</taxon>
        <taxon>Cellulomonas</taxon>
    </lineage>
</organism>
<dbReference type="EMBL" id="JACHVX010000001">
    <property type="protein sequence ID" value="MBB2921595.1"/>
    <property type="molecule type" value="Genomic_DNA"/>
</dbReference>
<gene>
    <name evidence="3" type="ORF">FHR80_000489</name>
</gene>
<evidence type="ECO:0000259" key="2">
    <source>
        <dbReference type="Pfam" id="PF09350"/>
    </source>
</evidence>
<evidence type="ECO:0000313" key="4">
    <source>
        <dbReference type="Proteomes" id="UP000518206"/>
    </source>
</evidence>
<sequence>MTMQDHDPQRRALQYRLDRLAEQERNADAARDDDAVAAGGAGSEGRAGVDGGVVRGGGAARGGGAGRVPGAPEDAPTAPPAPRPPSMAARGSFADELVRQAMARGEFDDLPLAGKPIPGLTGRHDPDWWLKALIEREQITGVLPEALQLRKDDAALDDRLDQERTEERVRELVEELNARVVAARRQLLGGPPVVTPLRDVESEVARWHERRRARHAEAAARAEEEARSAAAEHRAAGRRRSWPRVLGRLRAAAHARDRSSSGGPG</sequence>
<feature type="region of interest" description="Disordered" evidence="1">
    <location>
        <begin position="215"/>
        <end position="243"/>
    </location>
</feature>
<dbReference type="InterPro" id="IPR018961">
    <property type="entry name" value="DnaJ_homolog_subfam-C_membr-28"/>
</dbReference>
<feature type="compositionally biased region" description="Basic and acidic residues" evidence="1">
    <location>
        <begin position="215"/>
        <end position="235"/>
    </location>
</feature>
<evidence type="ECO:0000256" key="1">
    <source>
        <dbReference type="SAM" id="MobiDB-lite"/>
    </source>
</evidence>
<feature type="region of interest" description="Disordered" evidence="1">
    <location>
        <begin position="1"/>
        <end position="95"/>
    </location>
</feature>
<feature type="compositionally biased region" description="Gly residues" evidence="1">
    <location>
        <begin position="39"/>
        <end position="67"/>
    </location>
</feature>
<feature type="domain" description="DnaJ homologue subfamily C member 28 conserved" evidence="2">
    <location>
        <begin position="93"/>
        <end position="160"/>
    </location>
</feature>
<accession>A0A7W4Y9E8</accession>
<proteinExistence type="predicted"/>
<reference evidence="3 4" key="2">
    <citation type="submission" date="2020-08" db="EMBL/GenBank/DDBJ databases">
        <authorList>
            <person name="Partida-Martinez L."/>
            <person name="Huntemann M."/>
            <person name="Clum A."/>
            <person name="Wang J."/>
            <person name="Palaniappan K."/>
            <person name="Ritter S."/>
            <person name="Chen I.-M."/>
            <person name="Stamatis D."/>
            <person name="Reddy T."/>
            <person name="O'Malley R."/>
            <person name="Daum C."/>
            <person name="Shapiro N."/>
            <person name="Ivanova N."/>
            <person name="Kyrpides N."/>
            <person name="Woyke T."/>
        </authorList>
    </citation>
    <scope>NUCLEOTIDE SEQUENCE [LARGE SCALE GENOMIC DNA]</scope>
    <source>
        <strain evidence="3 4">RAS26</strain>
    </source>
</reference>
<protein>
    <recommendedName>
        <fullName evidence="2">DnaJ homologue subfamily C member 28 conserved domain-containing protein</fullName>
    </recommendedName>
</protein>
<comment type="caution">
    <text evidence="3">The sequence shown here is derived from an EMBL/GenBank/DDBJ whole genome shotgun (WGS) entry which is preliminary data.</text>
</comment>
<dbReference type="Proteomes" id="UP000518206">
    <property type="component" value="Unassembled WGS sequence"/>
</dbReference>
<evidence type="ECO:0000313" key="3">
    <source>
        <dbReference type="EMBL" id="MBB2921595.1"/>
    </source>
</evidence>
<dbReference type="AlphaFoldDB" id="A0A7W4Y9E8"/>
<reference evidence="3 4" key="1">
    <citation type="submission" date="2020-08" db="EMBL/GenBank/DDBJ databases">
        <title>The Agave Microbiome: Exploring the role of microbial communities in plant adaptations to desert environments.</title>
        <authorList>
            <person name="Partida-Martinez L.P."/>
        </authorList>
    </citation>
    <scope>NUCLEOTIDE SEQUENCE [LARGE SCALE GENOMIC DNA]</scope>
    <source>
        <strain evidence="3 4">RAS26</strain>
    </source>
</reference>
<dbReference type="Pfam" id="PF09350">
    <property type="entry name" value="DJC28_CD"/>
    <property type="match status" value="1"/>
</dbReference>